<keyword evidence="4" id="KW-0812">Transmembrane</keyword>
<dbReference type="EMBL" id="CAUYUJ010016271">
    <property type="protein sequence ID" value="CAK0863531.1"/>
    <property type="molecule type" value="Genomic_DNA"/>
</dbReference>
<dbReference type="InterPro" id="IPR001525">
    <property type="entry name" value="C5_MeTfrase"/>
</dbReference>
<evidence type="ECO:0000256" key="1">
    <source>
        <dbReference type="ARBA" id="ARBA00022603"/>
    </source>
</evidence>
<dbReference type="Gene3D" id="3.40.50.150">
    <property type="entry name" value="Vaccinia Virus protein VP39"/>
    <property type="match status" value="1"/>
</dbReference>
<accession>A0ABN9UTZ5</accession>
<comment type="caution">
    <text evidence="5">The sequence shown here is derived from an EMBL/GenBank/DDBJ whole genome shotgun (WGS) entry which is preliminary data.</text>
</comment>
<keyword evidence="4" id="KW-1133">Transmembrane helix</keyword>
<dbReference type="Proteomes" id="UP001189429">
    <property type="component" value="Unassembled WGS sequence"/>
</dbReference>
<dbReference type="Pfam" id="PF00145">
    <property type="entry name" value="DNA_methylase"/>
    <property type="match status" value="1"/>
</dbReference>
<evidence type="ECO:0008006" key="7">
    <source>
        <dbReference type="Google" id="ProtNLM"/>
    </source>
</evidence>
<gene>
    <name evidence="5" type="ORF">PCOR1329_LOCUS51648</name>
</gene>
<protein>
    <recommendedName>
        <fullName evidence="7">Type II protein arginine methyltransferase</fullName>
    </recommendedName>
</protein>
<dbReference type="SUPFAM" id="SSF53335">
    <property type="entry name" value="S-adenosyl-L-methionine-dependent methyltransferases"/>
    <property type="match status" value="1"/>
</dbReference>
<evidence type="ECO:0000256" key="2">
    <source>
        <dbReference type="ARBA" id="ARBA00022679"/>
    </source>
</evidence>
<reference evidence="5" key="1">
    <citation type="submission" date="2023-10" db="EMBL/GenBank/DDBJ databases">
        <authorList>
            <person name="Chen Y."/>
            <person name="Shah S."/>
            <person name="Dougan E. K."/>
            <person name="Thang M."/>
            <person name="Chan C."/>
        </authorList>
    </citation>
    <scope>NUCLEOTIDE SEQUENCE [LARGE SCALE GENOMIC DNA]</scope>
</reference>
<evidence type="ECO:0000313" key="5">
    <source>
        <dbReference type="EMBL" id="CAK0863531.1"/>
    </source>
</evidence>
<dbReference type="InterPro" id="IPR029063">
    <property type="entry name" value="SAM-dependent_MTases_sf"/>
</dbReference>
<feature type="non-terminal residue" evidence="5">
    <location>
        <position position="1"/>
    </location>
</feature>
<keyword evidence="6" id="KW-1185">Reference proteome</keyword>
<name>A0ABN9UTZ5_9DINO</name>
<sequence>ASTDRASGAIGVSSLAEVAAEVRDCFALERRVLRESRSDASERLPVRIDGDLERTLLFRAIKSQHASIPKKMYLGWLSNLRSFLEGVVEPVAAGENGVKVSDGCSGTNIWHHVLNLLGRFWHAEFGTVPFVVDHCASAEIDANKQAFLMSQFEMTTLVADVRDLAAPRHMNLVSQSLTMTPWAKIFGGGFSCKNKSKMNSQRAKFKSTIPDAVGSTGETFDSMKDFIRKTRPFFSMLENVPEIEEAGGGDSGAPAPSDASVIKKTFEDMGFTVVTCTFDAKSYGSPASRSRWWCLIWDIPNYLSDHVTSNFLSVLGEMKTDMINPGEFLLSKNELAKFCEGIIEAAPSAAAHGPAPKKGKTDANWKSVHESAFLQHGVEWPPTLPDELHSFRYQREKEVVFFANQTWPATASGWQFFDCNHTFERIFKYPSVKEDGSLKSPWKDFVPTLTAQSSIAARFMDSDGRVSMRHVHGLECMHFIGWSLGHYKGQSSPFKTPGVTPELLEDMAGNAWSGFAVAPIVIAALGAAHFDWYKCDARKREQEQLEESQEAATKQMLASSGFGFEHSAGADTDRENISVSSLASDSD</sequence>
<evidence type="ECO:0000313" key="6">
    <source>
        <dbReference type="Proteomes" id="UP001189429"/>
    </source>
</evidence>
<evidence type="ECO:0000256" key="3">
    <source>
        <dbReference type="SAM" id="MobiDB-lite"/>
    </source>
</evidence>
<feature type="region of interest" description="Disordered" evidence="3">
    <location>
        <begin position="563"/>
        <end position="587"/>
    </location>
</feature>
<keyword evidence="2" id="KW-0808">Transferase</keyword>
<keyword evidence="1" id="KW-0489">Methyltransferase</keyword>
<organism evidence="5 6">
    <name type="scientific">Prorocentrum cordatum</name>
    <dbReference type="NCBI Taxonomy" id="2364126"/>
    <lineage>
        <taxon>Eukaryota</taxon>
        <taxon>Sar</taxon>
        <taxon>Alveolata</taxon>
        <taxon>Dinophyceae</taxon>
        <taxon>Prorocentrales</taxon>
        <taxon>Prorocentraceae</taxon>
        <taxon>Prorocentrum</taxon>
    </lineage>
</organism>
<keyword evidence="4" id="KW-0472">Membrane</keyword>
<feature type="transmembrane region" description="Helical" evidence="4">
    <location>
        <begin position="511"/>
        <end position="530"/>
    </location>
</feature>
<feature type="compositionally biased region" description="Polar residues" evidence="3">
    <location>
        <begin position="577"/>
        <end position="587"/>
    </location>
</feature>
<proteinExistence type="predicted"/>
<evidence type="ECO:0000256" key="4">
    <source>
        <dbReference type="SAM" id="Phobius"/>
    </source>
</evidence>